<accession>A0A1M7REH5</accession>
<protein>
    <submittedName>
        <fullName evidence="2">Uncharacterized protein</fullName>
    </submittedName>
</protein>
<reference evidence="2 3" key="1">
    <citation type="submission" date="2016-11" db="EMBL/GenBank/DDBJ databases">
        <authorList>
            <person name="Jaros S."/>
            <person name="Januszkiewicz K."/>
            <person name="Wedrychowicz H."/>
        </authorList>
    </citation>
    <scope>NUCLEOTIDE SEQUENCE [LARGE SCALE GENOMIC DNA]</scope>
    <source>
        <strain evidence="2 3">DSM 46144</strain>
    </source>
</reference>
<keyword evidence="3" id="KW-1185">Reference proteome</keyword>
<dbReference type="Proteomes" id="UP000184440">
    <property type="component" value="Unassembled WGS sequence"/>
</dbReference>
<feature type="region of interest" description="Disordered" evidence="1">
    <location>
        <begin position="99"/>
        <end position="121"/>
    </location>
</feature>
<name>A0A1M7REH5_9ACTN</name>
<dbReference type="AlphaFoldDB" id="A0A1M7REH5"/>
<organism evidence="2 3">
    <name type="scientific">Cryptosporangium aurantiacum</name>
    <dbReference type="NCBI Taxonomy" id="134849"/>
    <lineage>
        <taxon>Bacteria</taxon>
        <taxon>Bacillati</taxon>
        <taxon>Actinomycetota</taxon>
        <taxon>Actinomycetes</taxon>
        <taxon>Cryptosporangiales</taxon>
        <taxon>Cryptosporangiaceae</taxon>
        <taxon>Cryptosporangium</taxon>
    </lineage>
</organism>
<feature type="compositionally biased region" description="Basic and acidic residues" evidence="1">
    <location>
        <begin position="100"/>
        <end position="112"/>
    </location>
</feature>
<gene>
    <name evidence="2" type="ORF">SAMN05443668_110323</name>
</gene>
<sequence>MGWFRRLSGRKRSSDDQGIVVGMAAGAVIERLGAPTRSTTLPEVLAEADADANSVSFVDPDVLRDAAQEEYWLYVDVPPGHDTQIVIRNGVVASVQAVTSRKDQDPAPRGADRAVPAQTEVPSAEHSALTAILDEIVTAVGALPPVSSDDISDHYNQVELAWGVEGILTGNTAKLRRILAGVLSRNLREGFEVVVKTPDEPFPCVRIDAIGLPTAATAGRPSWQPYIVVKPTPEVESPPDFYALYGHRSLYIGIDWRGEPIGSSE</sequence>
<dbReference type="EMBL" id="FRCS01000010">
    <property type="protein sequence ID" value="SHN44685.1"/>
    <property type="molecule type" value="Genomic_DNA"/>
</dbReference>
<evidence type="ECO:0000313" key="2">
    <source>
        <dbReference type="EMBL" id="SHN44685.1"/>
    </source>
</evidence>
<evidence type="ECO:0000256" key="1">
    <source>
        <dbReference type="SAM" id="MobiDB-lite"/>
    </source>
</evidence>
<proteinExistence type="predicted"/>
<evidence type="ECO:0000313" key="3">
    <source>
        <dbReference type="Proteomes" id="UP000184440"/>
    </source>
</evidence>